<dbReference type="PROSITE" id="PS50044">
    <property type="entry name" value="SIGMA54_3"/>
    <property type="match status" value="1"/>
</dbReference>
<dbReference type="GO" id="GO:0016779">
    <property type="term" value="F:nucleotidyltransferase activity"/>
    <property type="evidence" value="ECO:0007669"/>
    <property type="project" value="UniProtKB-KW"/>
</dbReference>
<dbReference type="PANTHER" id="PTHR32248">
    <property type="entry name" value="RNA POLYMERASE SIGMA-54 FACTOR"/>
    <property type="match status" value="1"/>
</dbReference>
<sequence>MKFEQRIKQTQQQTQKLAMTQELQQSIQMLQYNTEDLLSFLENKSLENPLLEVKIETDEMILPKKTSTSNHSDDQKTEWMEQVPDESISLFEYLINQVHLNYRETYLRKLVLYLIEFIDLNGYLTTPLEEIREKTEATEIQMLDALTLLQMLEPTGVGARSLKECLMLQIEKDDSAPNLAYIIVEEYFEELANRKWSIIQKAYDIEVFEVQDIFDYIQKLQPYPGANFSREEESYIIPDVVVKVKDDLIEVLSTKSSTPKLIFQQAYFERMSRESDKEVQEFLKIRKSEFEWLQKGVLQRGNTILRVAEEIVKHQSQFFLDPKRPLGPLQLKEVAKALSIHESTVSRSVNGKYLQTDFGMFELRSFFTTGISQGQSGEDVSTDSIKKEILDIINEEDKSKPLSDQKIVDLLLAKEIKISRRAVAKYRDELEIPASSKRKRYDRK</sequence>
<keyword evidence="6" id="KW-0731">Sigma factor</keyword>
<accession>A0A369AXF1</accession>
<evidence type="ECO:0000256" key="8">
    <source>
        <dbReference type="ARBA" id="ARBA00023163"/>
    </source>
</evidence>
<dbReference type="NCBIfam" id="TIGR02395">
    <property type="entry name" value="rpoN_sigma"/>
    <property type="match status" value="1"/>
</dbReference>
<dbReference type="PANTHER" id="PTHR32248:SF4">
    <property type="entry name" value="RNA POLYMERASE SIGMA-54 FACTOR"/>
    <property type="match status" value="1"/>
</dbReference>
<dbReference type="PROSITE" id="PS00717">
    <property type="entry name" value="SIGMA54_1"/>
    <property type="match status" value="1"/>
</dbReference>
<dbReference type="Gene3D" id="1.10.10.1330">
    <property type="entry name" value="RNA polymerase sigma-54 factor, core-binding domain"/>
    <property type="match status" value="1"/>
</dbReference>
<keyword evidence="12" id="KW-1185">Reference proteome</keyword>
<keyword evidence="2" id="KW-0240">DNA-directed RNA polymerase</keyword>
<keyword evidence="3" id="KW-0808">Transferase</keyword>
<dbReference type="InterPro" id="IPR000394">
    <property type="entry name" value="RNA_pol_sigma_54"/>
</dbReference>
<dbReference type="InterPro" id="IPR038709">
    <property type="entry name" value="RpoN_core-bd_sf"/>
</dbReference>
<dbReference type="OrthoDB" id="9814402at2"/>
<keyword evidence="8" id="KW-0804">Transcription</keyword>
<dbReference type="AlphaFoldDB" id="A0A369AXF1"/>
<dbReference type="RefSeq" id="WP_114289242.1">
    <property type="nucleotide sequence ID" value="NZ_CP081459.1"/>
</dbReference>
<evidence type="ECO:0000313" key="12">
    <source>
        <dbReference type="Proteomes" id="UP000288197"/>
    </source>
</evidence>
<evidence type="ECO:0000256" key="6">
    <source>
        <dbReference type="ARBA" id="ARBA00023082"/>
    </source>
</evidence>
<feature type="domain" description="RNA polymerase sigma factor 54 core-binding" evidence="10">
    <location>
        <begin position="80"/>
        <end position="267"/>
    </location>
</feature>
<protein>
    <submittedName>
        <fullName evidence="11">RNA polymerase factor sigma-54</fullName>
    </submittedName>
</protein>
<dbReference type="Proteomes" id="UP000288197">
    <property type="component" value="Unassembled WGS sequence"/>
</dbReference>
<dbReference type="InterPro" id="IPR007634">
    <property type="entry name" value="RNA_pol_sigma_54_DNA-bd"/>
</dbReference>
<evidence type="ECO:0000313" key="11">
    <source>
        <dbReference type="EMBL" id="RSU02673.1"/>
    </source>
</evidence>
<name>A0A369AXF1_9ENTE</name>
<keyword evidence="4" id="KW-0548">Nucleotidyltransferase</keyword>
<evidence type="ECO:0000256" key="2">
    <source>
        <dbReference type="ARBA" id="ARBA00022478"/>
    </source>
</evidence>
<dbReference type="GO" id="GO:0016987">
    <property type="term" value="F:sigma factor activity"/>
    <property type="evidence" value="ECO:0007669"/>
    <property type="project" value="UniProtKB-KW"/>
</dbReference>
<dbReference type="PRINTS" id="PR00045">
    <property type="entry name" value="SIGMA54FCT"/>
</dbReference>
<organism evidence="11 12">
    <name type="scientific">Vagococcus fluvialis</name>
    <dbReference type="NCBI Taxonomy" id="2738"/>
    <lineage>
        <taxon>Bacteria</taxon>
        <taxon>Bacillati</taxon>
        <taxon>Bacillota</taxon>
        <taxon>Bacilli</taxon>
        <taxon>Lactobacillales</taxon>
        <taxon>Enterococcaceae</taxon>
        <taxon>Vagococcus</taxon>
    </lineage>
</organism>
<dbReference type="Pfam" id="PF04963">
    <property type="entry name" value="Sigma54_CBD"/>
    <property type="match status" value="1"/>
</dbReference>
<comment type="similarity">
    <text evidence="1">Belongs to the sigma-54 factor family.</text>
</comment>
<dbReference type="GO" id="GO:0000428">
    <property type="term" value="C:DNA-directed RNA polymerase complex"/>
    <property type="evidence" value="ECO:0007669"/>
    <property type="project" value="UniProtKB-KW"/>
</dbReference>
<dbReference type="Pfam" id="PF04552">
    <property type="entry name" value="Sigma54_DBD"/>
    <property type="match status" value="1"/>
</dbReference>
<dbReference type="GO" id="GO:0006352">
    <property type="term" value="P:DNA-templated transcription initiation"/>
    <property type="evidence" value="ECO:0007669"/>
    <property type="project" value="InterPro"/>
</dbReference>
<dbReference type="Pfam" id="PF00309">
    <property type="entry name" value="Sigma54_AID"/>
    <property type="match status" value="1"/>
</dbReference>
<evidence type="ECO:0000259" key="9">
    <source>
        <dbReference type="Pfam" id="PF04552"/>
    </source>
</evidence>
<dbReference type="PIRSF" id="PIRSF000774">
    <property type="entry name" value="RpoN"/>
    <property type="match status" value="1"/>
</dbReference>
<gene>
    <name evidence="11" type="ORF">CBF32_05240</name>
</gene>
<dbReference type="GeneID" id="63146048"/>
<dbReference type="GO" id="GO:0003677">
    <property type="term" value="F:DNA binding"/>
    <property type="evidence" value="ECO:0007669"/>
    <property type="project" value="UniProtKB-KW"/>
</dbReference>
<evidence type="ECO:0000256" key="4">
    <source>
        <dbReference type="ARBA" id="ARBA00022695"/>
    </source>
</evidence>
<evidence type="ECO:0000256" key="1">
    <source>
        <dbReference type="ARBA" id="ARBA00008798"/>
    </source>
</evidence>
<feature type="domain" description="RNA polymerase sigma factor 54 DNA-binding" evidence="9">
    <location>
        <begin position="281"/>
        <end position="440"/>
    </location>
</feature>
<keyword evidence="5" id="KW-0805">Transcription regulation</keyword>
<dbReference type="GO" id="GO:0001216">
    <property type="term" value="F:DNA-binding transcription activator activity"/>
    <property type="evidence" value="ECO:0007669"/>
    <property type="project" value="InterPro"/>
</dbReference>
<evidence type="ECO:0000256" key="5">
    <source>
        <dbReference type="ARBA" id="ARBA00023015"/>
    </source>
</evidence>
<proteinExistence type="inferred from homology"/>
<dbReference type="Gene3D" id="1.10.10.60">
    <property type="entry name" value="Homeodomain-like"/>
    <property type="match status" value="1"/>
</dbReference>
<keyword evidence="7" id="KW-0238">DNA-binding</keyword>
<dbReference type="EMBL" id="NGJX01000004">
    <property type="protein sequence ID" value="RSU02673.1"/>
    <property type="molecule type" value="Genomic_DNA"/>
</dbReference>
<dbReference type="InterPro" id="IPR007046">
    <property type="entry name" value="RNA_pol_sigma_54_core-bd"/>
</dbReference>
<evidence type="ECO:0000259" key="10">
    <source>
        <dbReference type="Pfam" id="PF04963"/>
    </source>
</evidence>
<comment type="caution">
    <text evidence="11">The sequence shown here is derived from an EMBL/GenBank/DDBJ whole genome shotgun (WGS) entry which is preliminary data.</text>
</comment>
<evidence type="ECO:0000256" key="7">
    <source>
        <dbReference type="ARBA" id="ARBA00023125"/>
    </source>
</evidence>
<reference evidence="11 12" key="1">
    <citation type="submission" date="2017-05" db="EMBL/GenBank/DDBJ databases">
        <title>Vagococcus spp. assemblies.</title>
        <authorList>
            <person name="Gulvik C.A."/>
        </authorList>
    </citation>
    <scope>NUCLEOTIDE SEQUENCE [LARGE SCALE GENOMIC DNA]</scope>
    <source>
        <strain evidence="11 12">NCFB 2497</strain>
    </source>
</reference>
<evidence type="ECO:0000256" key="3">
    <source>
        <dbReference type="ARBA" id="ARBA00022679"/>
    </source>
</evidence>